<organism evidence="1 2">
    <name type="scientific">Edwardsiella phage PEi21</name>
    <dbReference type="NCBI Taxonomy" id="1325372"/>
    <lineage>
        <taxon>Viruses</taxon>
        <taxon>Duplodnaviria</taxon>
        <taxon>Heunggongvirae</taxon>
        <taxon>Uroviricota</taxon>
        <taxon>Caudoviricetes</taxon>
        <taxon>Yokohamavirus</taxon>
        <taxon>Yokohamavirus PEi21</taxon>
    </lineage>
</organism>
<dbReference type="RefSeq" id="YP_008869223.1">
    <property type="nucleotide sequence ID" value="NC_021342.2"/>
</dbReference>
<proteinExistence type="predicted"/>
<protein>
    <submittedName>
        <fullName evidence="1">Uncharacterized protein</fullName>
    </submittedName>
</protein>
<dbReference type="GeneID" id="16212518"/>
<accession>N0DPB2</accession>
<name>N0DPB2_9CAUD</name>
<keyword evidence="2" id="KW-1185">Reference proteome</keyword>
<evidence type="ECO:0000313" key="2">
    <source>
        <dbReference type="Proteomes" id="UP000012997"/>
    </source>
</evidence>
<dbReference type="OrthoDB" id="17593at10239"/>
<dbReference type="KEGG" id="vg:16212518"/>
<dbReference type="Proteomes" id="UP000012997">
    <property type="component" value="Segment"/>
</dbReference>
<evidence type="ECO:0000313" key="1">
    <source>
        <dbReference type="EMBL" id="BAN16820.1"/>
    </source>
</evidence>
<dbReference type="EMBL" id="AP013057">
    <property type="protein sequence ID" value="BAN16820.1"/>
    <property type="molecule type" value="Genomic_DNA"/>
</dbReference>
<sequence>MSNIDWSKAPEGATHWHARDWFCVVDNRTHIFLPDHGRWVNFPFDSVIEKAIPRPAPEKPNKYGRTVKGVSVDVYDILKAWHVTNPALQHLIKKALQCGERGHKSRVEDLDDILASAKRAKELG</sequence>
<reference evidence="1 2" key="1">
    <citation type="journal article" date="2014" name="Genome Announc.">
        <title>Complete Genome Sequence of the Edwardsiella ictaluri-Specific Bacteriophage PEi21, Isolated from River Water in Japan.</title>
        <authorList>
            <person name="Yasuike M."/>
            <person name="Kai W."/>
            <person name="Nakamura Y."/>
            <person name="Fujiwara A."/>
            <person name="Kawato Y."/>
            <person name="Hassan E.S."/>
            <person name="Mahmoud M.M."/>
            <person name="Nagai S."/>
            <person name="Kobayashi T."/>
            <person name="Ototake M."/>
            <person name="Nakai T."/>
        </authorList>
    </citation>
    <scope>NUCLEOTIDE SEQUENCE [LARGE SCALE GENOMIC DNA]</scope>
</reference>